<comment type="caution">
    <text evidence="3">The sequence shown here is derived from an EMBL/GenBank/DDBJ whole genome shotgun (WGS) entry which is preliminary data.</text>
</comment>
<keyword evidence="2" id="KW-1133">Transmembrane helix</keyword>
<dbReference type="PANTHER" id="PTHR34811">
    <property type="entry name" value="MATURASE K"/>
    <property type="match status" value="1"/>
</dbReference>
<evidence type="ECO:0000256" key="1">
    <source>
        <dbReference type="ARBA" id="ARBA00022664"/>
    </source>
</evidence>
<dbReference type="PANTHER" id="PTHR34811:SF1">
    <property type="entry name" value="MATURASE K"/>
    <property type="match status" value="1"/>
</dbReference>
<evidence type="ECO:0000256" key="2">
    <source>
        <dbReference type="SAM" id="Phobius"/>
    </source>
</evidence>
<protein>
    <recommendedName>
        <fullName evidence="5">Maturase K</fullName>
    </recommendedName>
</protein>
<evidence type="ECO:0008006" key="5">
    <source>
        <dbReference type="Google" id="ProtNLM"/>
    </source>
</evidence>
<dbReference type="STRING" id="59895.A0A103YL44"/>
<evidence type="ECO:0000313" key="3">
    <source>
        <dbReference type="EMBL" id="KVI11141.1"/>
    </source>
</evidence>
<dbReference type="InterPro" id="IPR002866">
    <property type="entry name" value="Maturase_MatK"/>
</dbReference>
<dbReference type="EMBL" id="LEKV01000889">
    <property type="protein sequence ID" value="KVI11141.1"/>
    <property type="molecule type" value="Genomic_DNA"/>
</dbReference>
<proteinExistence type="predicted"/>
<evidence type="ECO:0000313" key="4">
    <source>
        <dbReference type="Proteomes" id="UP000243975"/>
    </source>
</evidence>
<gene>
    <name evidence="3" type="ORF">Ccrd_010455</name>
</gene>
<organism evidence="3 4">
    <name type="scientific">Cynara cardunculus var. scolymus</name>
    <name type="common">Globe artichoke</name>
    <name type="synonym">Cynara scolymus</name>
    <dbReference type="NCBI Taxonomy" id="59895"/>
    <lineage>
        <taxon>Eukaryota</taxon>
        <taxon>Viridiplantae</taxon>
        <taxon>Streptophyta</taxon>
        <taxon>Embryophyta</taxon>
        <taxon>Tracheophyta</taxon>
        <taxon>Spermatophyta</taxon>
        <taxon>Magnoliopsida</taxon>
        <taxon>eudicotyledons</taxon>
        <taxon>Gunneridae</taxon>
        <taxon>Pentapetalae</taxon>
        <taxon>asterids</taxon>
        <taxon>campanulids</taxon>
        <taxon>Asterales</taxon>
        <taxon>Asteraceae</taxon>
        <taxon>Carduoideae</taxon>
        <taxon>Cardueae</taxon>
        <taxon>Carduinae</taxon>
        <taxon>Cynara</taxon>
    </lineage>
</organism>
<dbReference type="Proteomes" id="UP000243975">
    <property type="component" value="Unassembled WGS sequence"/>
</dbReference>
<dbReference type="Gramene" id="KVI11141">
    <property type="protein sequence ID" value="KVI11141"/>
    <property type="gene ID" value="Ccrd_010455"/>
</dbReference>
<keyword evidence="2" id="KW-0472">Membrane</keyword>
<name>A0A103YL44_CYNCS</name>
<feature type="transmembrane region" description="Helical" evidence="2">
    <location>
        <begin position="81"/>
        <end position="103"/>
    </location>
</feature>
<dbReference type="GO" id="GO:0006397">
    <property type="term" value="P:mRNA processing"/>
    <property type="evidence" value="ECO:0007669"/>
    <property type="project" value="UniProtKB-KW"/>
</dbReference>
<feature type="transmembrane region" description="Helical" evidence="2">
    <location>
        <begin position="31"/>
        <end position="52"/>
    </location>
</feature>
<keyword evidence="2" id="KW-0812">Transmembrane</keyword>
<accession>A0A103YL44</accession>
<dbReference type="AlphaFoldDB" id="A0A103YL44"/>
<keyword evidence="1" id="KW-0507">mRNA processing</keyword>
<sequence length="172" mass="19806">MSVIIGIVLLLQIQRKPVLLFQNEIADYSFFYVLLMYVNMNLASSFSVTNLLTYNQHLLEPFLNEYISMEKWSILQKSLSGLFKLIYGCSMILSCIMLGRIYINQLSNHSLDFMGYRSSVRLKRSMVRNQMLENAFLIDNAIKKFDTIVPIMPLIGSLAKSKFCNALGAFYQ</sequence>
<keyword evidence="4" id="KW-1185">Reference proteome</keyword>
<reference evidence="3 4" key="1">
    <citation type="journal article" date="2016" name="Sci. Rep.">
        <title>The genome sequence of the outbreeding globe artichoke constructed de novo incorporating a phase-aware low-pass sequencing strategy of F1 progeny.</title>
        <authorList>
            <person name="Scaglione D."/>
            <person name="Reyes-Chin-Wo S."/>
            <person name="Acquadro A."/>
            <person name="Froenicke L."/>
            <person name="Portis E."/>
            <person name="Beitel C."/>
            <person name="Tirone M."/>
            <person name="Mauro R."/>
            <person name="Lo Monaco A."/>
            <person name="Mauromicale G."/>
            <person name="Faccioli P."/>
            <person name="Cattivelli L."/>
            <person name="Rieseberg L."/>
            <person name="Michelmore R."/>
            <person name="Lanteri S."/>
        </authorList>
    </citation>
    <scope>NUCLEOTIDE SEQUENCE [LARGE SCALE GENOMIC DNA]</scope>
    <source>
        <strain evidence="3">2C</strain>
    </source>
</reference>
<dbReference type="GO" id="GO:0009507">
    <property type="term" value="C:chloroplast"/>
    <property type="evidence" value="ECO:0007669"/>
    <property type="project" value="InterPro"/>
</dbReference>